<evidence type="ECO:0000313" key="15">
    <source>
        <dbReference type="EMBL" id="CAK9177139.1"/>
    </source>
</evidence>
<accession>A0ABC8SQR5</accession>
<feature type="region of interest" description="Disordered" evidence="12">
    <location>
        <begin position="1"/>
        <end position="21"/>
    </location>
</feature>
<keyword evidence="3" id="KW-0597">Phosphoprotein</keyword>
<dbReference type="GO" id="GO:0005634">
    <property type="term" value="C:nucleus"/>
    <property type="evidence" value="ECO:0007669"/>
    <property type="project" value="UniProtKB-SubCell"/>
</dbReference>
<comment type="subcellular location">
    <subcellularLocation>
        <location evidence="1">Nucleus</location>
    </subcellularLocation>
</comment>
<dbReference type="PANTHER" id="PTHR10015:SF448">
    <property type="entry name" value="HEAT STRESS TRANSCRIPTION FACTOR A-7A-LIKE"/>
    <property type="match status" value="1"/>
</dbReference>
<evidence type="ECO:0000313" key="16">
    <source>
        <dbReference type="Proteomes" id="UP001642360"/>
    </source>
</evidence>
<dbReference type="PANTHER" id="PTHR10015">
    <property type="entry name" value="HEAT SHOCK TRANSCRIPTION FACTOR"/>
    <property type="match status" value="1"/>
</dbReference>
<name>A0ABC8SQR5_9AQUA</name>
<evidence type="ECO:0000256" key="5">
    <source>
        <dbReference type="ARBA" id="ARBA00023016"/>
    </source>
</evidence>
<dbReference type="PRINTS" id="PR00056">
    <property type="entry name" value="HSFDOMAIN"/>
</dbReference>
<evidence type="ECO:0000256" key="8">
    <source>
        <dbReference type="ARBA" id="ARBA00023242"/>
    </source>
</evidence>
<protein>
    <recommendedName>
        <fullName evidence="10">Heat stress transcription factor</fullName>
    </recommendedName>
</protein>
<comment type="caution">
    <text evidence="14">The sequence shown here is derived from an EMBL/GenBank/DDBJ whole genome shotgun (WGS) entry which is preliminary data.</text>
</comment>
<proteinExistence type="inferred from homology"/>
<evidence type="ECO:0000256" key="12">
    <source>
        <dbReference type="SAM" id="MobiDB-lite"/>
    </source>
</evidence>
<dbReference type="Proteomes" id="UP001642360">
    <property type="component" value="Unassembled WGS sequence"/>
</dbReference>
<evidence type="ECO:0000256" key="6">
    <source>
        <dbReference type="ARBA" id="ARBA00023125"/>
    </source>
</evidence>
<evidence type="ECO:0000313" key="14">
    <source>
        <dbReference type="EMBL" id="CAK9159203.1"/>
    </source>
</evidence>
<evidence type="ECO:0000256" key="3">
    <source>
        <dbReference type="ARBA" id="ARBA00022553"/>
    </source>
</evidence>
<evidence type="ECO:0000256" key="1">
    <source>
        <dbReference type="ARBA" id="ARBA00004123"/>
    </source>
</evidence>
<evidence type="ECO:0000259" key="13">
    <source>
        <dbReference type="PROSITE" id="PS00434"/>
    </source>
</evidence>
<dbReference type="EMBL" id="CAUOFW020003325">
    <property type="protein sequence ID" value="CAK9159203.1"/>
    <property type="molecule type" value="Genomic_DNA"/>
</dbReference>
<feature type="compositionally biased region" description="Basic and acidic residues" evidence="12">
    <location>
        <begin position="1"/>
        <end position="10"/>
    </location>
</feature>
<dbReference type="FunFam" id="1.10.10.10:FF:000057">
    <property type="entry name" value="Heat shock transcription factor 1"/>
    <property type="match status" value="1"/>
</dbReference>
<dbReference type="EMBL" id="CAUOFW020006969">
    <property type="protein sequence ID" value="CAK9177139.1"/>
    <property type="molecule type" value="Genomic_DNA"/>
</dbReference>
<organism evidence="14 16">
    <name type="scientific">Ilex paraguariensis</name>
    <name type="common">yerba mate</name>
    <dbReference type="NCBI Taxonomy" id="185542"/>
    <lineage>
        <taxon>Eukaryota</taxon>
        <taxon>Viridiplantae</taxon>
        <taxon>Streptophyta</taxon>
        <taxon>Embryophyta</taxon>
        <taxon>Tracheophyta</taxon>
        <taxon>Spermatophyta</taxon>
        <taxon>Magnoliopsida</taxon>
        <taxon>eudicotyledons</taxon>
        <taxon>Gunneridae</taxon>
        <taxon>Pentapetalae</taxon>
        <taxon>asterids</taxon>
        <taxon>campanulids</taxon>
        <taxon>Aquifoliales</taxon>
        <taxon>Aquifoliaceae</taxon>
        <taxon>Ilex</taxon>
    </lineage>
</organism>
<dbReference type="GO" id="GO:0003677">
    <property type="term" value="F:DNA binding"/>
    <property type="evidence" value="ECO:0007669"/>
    <property type="project" value="UniProtKB-KW"/>
</dbReference>
<keyword evidence="7" id="KW-0804">Transcription</keyword>
<comment type="function">
    <text evidence="9">DNA-binding protein that specifically binds heat shock promoter elements (HSE) and activates transcription.</text>
</comment>
<reference evidence="14 16" key="1">
    <citation type="submission" date="2024-02" db="EMBL/GenBank/DDBJ databases">
        <authorList>
            <person name="Vignale AGUSTIN F."/>
            <person name="Sosa J E."/>
            <person name="Modenutti C."/>
        </authorList>
    </citation>
    <scope>NUCLEOTIDE SEQUENCE [LARGE SCALE GENOMIC DNA]</scope>
</reference>
<dbReference type="InterPro" id="IPR036390">
    <property type="entry name" value="WH_DNA-bd_sf"/>
</dbReference>
<keyword evidence="8" id="KW-0539">Nucleus</keyword>
<sequence length="420" mass="47056">MAGVTVKEESMTVIEDDSGGGAGGGFLEGRKTVEAVTVKEEPIIVLDEDDTIEGVSGGGTGGASGGKEGCGGGDVFSSFPRPMEGIHEVGPPPFLKKTFEMVDDPKTDSVISWSSTRTSFVVWDPHKFSTYLLPKHFKHNNFSSFIRQLNTYRFRKINSDRWEFSNEGFQKGKKHLLKNIKRRKQQPQTMQLQGPAQQWQLDSTKFGVETELQKLRNDQNTLKMEILKLKQQQESTDSCLATVKEHVQSTECKQQKMILFMARAFRNPTFIHQLSHQLRHKIELGGAEIAKKRRLMAPPGNESLVKAMDTIAKNQVQEELTTFQSEIQTLFSSDDSGSPVQDHNANEFSGISSPDSISENFVLWEELMEDDLIYEDGTVKELANHQSKIVCDLEDLIARAPDWGMNVNLGEQVDCPESKP</sequence>
<evidence type="ECO:0000256" key="7">
    <source>
        <dbReference type="ARBA" id="ARBA00023163"/>
    </source>
</evidence>
<gene>
    <name evidence="14" type="ORF">ILEXP_LOCUS27902</name>
    <name evidence="15" type="ORF">ILEXP_LOCUS47002</name>
</gene>
<keyword evidence="5" id="KW-0346">Stress response</keyword>
<evidence type="ECO:0000256" key="2">
    <source>
        <dbReference type="ARBA" id="ARBA00006403"/>
    </source>
</evidence>
<dbReference type="SUPFAM" id="SSF46785">
    <property type="entry name" value="Winged helix' DNA-binding domain"/>
    <property type="match status" value="1"/>
</dbReference>
<keyword evidence="16" id="KW-1185">Reference proteome</keyword>
<evidence type="ECO:0000256" key="11">
    <source>
        <dbReference type="RuleBase" id="RU004020"/>
    </source>
</evidence>
<evidence type="ECO:0000256" key="10">
    <source>
        <dbReference type="ARBA" id="ARBA00081483"/>
    </source>
</evidence>
<evidence type="ECO:0000256" key="4">
    <source>
        <dbReference type="ARBA" id="ARBA00023015"/>
    </source>
</evidence>
<dbReference type="InterPro" id="IPR000232">
    <property type="entry name" value="HSF_DNA-bd"/>
</dbReference>
<dbReference type="AlphaFoldDB" id="A0ABC8SQR5"/>
<dbReference type="SMART" id="SM00415">
    <property type="entry name" value="HSF"/>
    <property type="match status" value="1"/>
</dbReference>
<feature type="domain" description="HSF-type DNA-binding" evidence="13">
    <location>
        <begin position="133"/>
        <end position="157"/>
    </location>
</feature>
<evidence type="ECO:0000256" key="9">
    <source>
        <dbReference type="ARBA" id="ARBA00055747"/>
    </source>
</evidence>
<dbReference type="Gene3D" id="1.10.10.10">
    <property type="entry name" value="Winged helix-like DNA-binding domain superfamily/Winged helix DNA-binding domain"/>
    <property type="match status" value="1"/>
</dbReference>
<comment type="similarity">
    <text evidence="2 11">Belongs to the HSF family.</text>
</comment>
<dbReference type="PROSITE" id="PS00434">
    <property type="entry name" value="HSF_DOMAIN"/>
    <property type="match status" value="1"/>
</dbReference>
<dbReference type="InterPro" id="IPR036388">
    <property type="entry name" value="WH-like_DNA-bd_sf"/>
</dbReference>
<dbReference type="Pfam" id="PF00447">
    <property type="entry name" value="HSF_DNA-bind"/>
    <property type="match status" value="1"/>
</dbReference>
<keyword evidence="6" id="KW-0238">DNA-binding</keyword>
<keyword evidence="4" id="KW-0805">Transcription regulation</keyword>